<evidence type="ECO:0000256" key="4">
    <source>
        <dbReference type="ARBA" id="ARBA00022490"/>
    </source>
</evidence>
<comment type="subcellular location">
    <subcellularLocation>
        <location evidence="1">Cytoplasm</location>
    </subcellularLocation>
</comment>
<dbReference type="Pfam" id="PF07733">
    <property type="entry name" value="DNA_pol3_alpha"/>
    <property type="match status" value="1"/>
</dbReference>
<dbReference type="Proteomes" id="UP001597158">
    <property type="component" value="Unassembled WGS sequence"/>
</dbReference>
<keyword evidence="8" id="KW-0239">DNA-directed DNA polymerase</keyword>
<dbReference type="PANTHER" id="PTHR32294:SF0">
    <property type="entry name" value="DNA POLYMERASE III SUBUNIT ALPHA"/>
    <property type="match status" value="1"/>
</dbReference>
<dbReference type="Pfam" id="PF02811">
    <property type="entry name" value="PHP"/>
    <property type="match status" value="1"/>
</dbReference>
<dbReference type="Pfam" id="PF20914">
    <property type="entry name" value="DNA_pol_IIIA_C"/>
    <property type="match status" value="1"/>
</dbReference>
<dbReference type="InterPro" id="IPR004805">
    <property type="entry name" value="DnaE2/DnaE/PolC"/>
</dbReference>
<proteinExistence type="predicted"/>
<dbReference type="EMBL" id="JBHTMC010000033">
    <property type="protein sequence ID" value="MFD1265351.1"/>
    <property type="molecule type" value="Genomic_DNA"/>
</dbReference>
<sequence length="1175" mass="129682">MNSAASSPGESSLAPSAPRFVHLRLHSEYSITDGIVQLDQAIAVAAADGMPALGMSDLANLFGMVKFYKGARGKGIKPIIGVDAWIQNEAERDKPQRVLLICKSRAGYGQLCELLTRAYLENKHRGRAEMRRAWFEGGAASELLCLSGAMSGDIGAAIAAGNRDLAEQLAADWARLFPGAFYIEVQRAGHPGTEAYIRHAVDIAGRLGLPVVATHPVQFLKREDFRAHEARVCIAQGYVLADKRRPRDFTEEQYLKSQAEMCELFADLPEALENAVEIARRCSLTVQLGKNFLPLFPTPEGMTLDDFLVHEAKAGLERRLAQLYPHPEEREKQRPRYEERLKFETDTIIQMGFPGYFLIVADFIRWGKKNGVPVGPGRGSGAGSLVAYSLDITDLDPLEYALLFERFLNPERVSMPDFDIDFCQDNRYRVIEYVRERYGKDAVSQIATFGTMASKAVVRDVGRVLDLPYGLCDRLSKLIPIEGAKPVSLNKAYEMEPQIGEMMKDGNDGEAIQTLWGLAQPLEGLSRNVGMHAGGVLIAPGKLTDFCPLYIADGDDATPVSQFDKDDVEAVGLVKFDFLGLRNLTIIELALEYIARMTGSRPDLMSLGFEDPAAYQILKDANTTAIFQVESDGMKKLLKKLAPDRFEDIIAVLALYRPGPLGSGMVDDFILRKKGQQEIDYFHPDLKACLEPTYGVIVYQEQVMQISQIIGGYTLGGADMLRRAMGKKKADEMAKHRATIAEGAKHKGYDPALAEQLFDLMTKFAEYGFNKSHTAAYAVVTYHTAWLKAHHCAAFMAATMSSDLDNTDTVKIFYEDTVANGIAVLPPDVNESDYRFVPVDRKTIRYGLGAVKGVGEPAVRAILAAREKAGVFRDLFDFCERVDRRMVNRRVIEALIRAGAMDTLSGHQGLDRAQLMATVALAMEAAEQAAANAMQGGLFDLMPEAAGAAPEFARIRPWTERERLKEEKLAIGFFLSGHPFNAFKSEVRRFVRRTLAQLEPSRDLTMLAGVVMEQRTKVGNRGKMAFILLDDGTQPREVTVYSEVLEASRGKIVTDEVLVVEAKVSNDDFSGGLRINADRLLTLGEARSRFARALALRINGEAAASGGPLAAAGKLQTLLEPFRDGGCPIRVRYRNAAAEAELPLGEAWRVRLEDALLESLREWLPPEAVEVVYPA</sequence>
<dbReference type="PANTHER" id="PTHR32294">
    <property type="entry name" value="DNA POLYMERASE III SUBUNIT ALPHA"/>
    <property type="match status" value="1"/>
</dbReference>
<gene>
    <name evidence="11" type="primary">dnaE</name>
    <name evidence="11" type="ORF">ACFQ4M_17405</name>
</gene>
<reference evidence="12" key="1">
    <citation type="journal article" date="2019" name="Int. J. Syst. Evol. Microbiol.">
        <title>The Global Catalogue of Microorganisms (GCM) 10K type strain sequencing project: providing services to taxonomists for standard genome sequencing and annotation.</title>
        <authorList>
            <consortium name="The Broad Institute Genomics Platform"/>
            <consortium name="The Broad Institute Genome Sequencing Center for Infectious Disease"/>
            <person name="Wu L."/>
            <person name="Ma J."/>
        </authorList>
    </citation>
    <scope>NUCLEOTIDE SEQUENCE [LARGE SCALE GENOMIC DNA]</scope>
    <source>
        <strain evidence="12">CCUG 48884</strain>
    </source>
</reference>
<dbReference type="InterPro" id="IPR003141">
    <property type="entry name" value="Pol/His_phosphatase_N"/>
</dbReference>
<dbReference type="NCBIfam" id="NF004226">
    <property type="entry name" value="PRK05673.1"/>
    <property type="match status" value="1"/>
</dbReference>
<dbReference type="InterPro" id="IPR011708">
    <property type="entry name" value="DNA_pol3_alpha_NTPase_dom"/>
</dbReference>
<evidence type="ECO:0000256" key="7">
    <source>
        <dbReference type="ARBA" id="ARBA00022705"/>
    </source>
</evidence>
<dbReference type="EC" id="2.7.7.7" evidence="2"/>
<dbReference type="CDD" id="cd04485">
    <property type="entry name" value="DnaE_OBF"/>
    <property type="match status" value="1"/>
</dbReference>
<comment type="catalytic activity">
    <reaction evidence="9">
        <text>DNA(n) + a 2'-deoxyribonucleoside 5'-triphosphate = DNA(n+1) + diphosphate</text>
        <dbReference type="Rhea" id="RHEA:22508"/>
        <dbReference type="Rhea" id="RHEA-COMP:17339"/>
        <dbReference type="Rhea" id="RHEA-COMP:17340"/>
        <dbReference type="ChEBI" id="CHEBI:33019"/>
        <dbReference type="ChEBI" id="CHEBI:61560"/>
        <dbReference type="ChEBI" id="CHEBI:173112"/>
        <dbReference type="EC" id="2.7.7.7"/>
    </reaction>
</comment>
<dbReference type="RefSeq" id="WP_002938865.1">
    <property type="nucleotide sequence ID" value="NZ_JARQZE010000017.1"/>
</dbReference>
<keyword evidence="5 11" id="KW-0808">Transferase</keyword>
<dbReference type="InterPro" id="IPR016195">
    <property type="entry name" value="Pol/histidinol_Pase-like"/>
</dbReference>
<dbReference type="Gene3D" id="3.20.20.140">
    <property type="entry name" value="Metal-dependent hydrolases"/>
    <property type="match status" value="1"/>
</dbReference>
<evidence type="ECO:0000256" key="2">
    <source>
        <dbReference type="ARBA" id="ARBA00012417"/>
    </source>
</evidence>
<dbReference type="Pfam" id="PF01336">
    <property type="entry name" value="tRNA_anti-codon"/>
    <property type="match status" value="1"/>
</dbReference>
<keyword evidence="7" id="KW-0235">DNA replication</keyword>
<evidence type="ECO:0000256" key="3">
    <source>
        <dbReference type="ARBA" id="ARBA00019114"/>
    </source>
</evidence>
<comment type="caution">
    <text evidence="11">The sequence shown here is derived from an EMBL/GenBank/DDBJ whole genome shotgun (WGS) entry which is preliminary data.</text>
</comment>
<dbReference type="InterPro" id="IPR041931">
    <property type="entry name" value="DNA_pol3_alpha_thumb_dom"/>
</dbReference>
<dbReference type="InterPro" id="IPR049821">
    <property type="entry name" value="PolIIIA_DnaE1_PHP"/>
</dbReference>
<dbReference type="Gene3D" id="1.10.10.1600">
    <property type="entry name" value="Bacterial DNA polymerase III alpha subunit, thumb domain"/>
    <property type="match status" value="1"/>
</dbReference>
<dbReference type="InterPro" id="IPR029460">
    <property type="entry name" value="DNAPol_HHH"/>
</dbReference>
<evidence type="ECO:0000256" key="1">
    <source>
        <dbReference type="ARBA" id="ARBA00004496"/>
    </source>
</evidence>
<evidence type="ECO:0000256" key="5">
    <source>
        <dbReference type="ARBA" id="ARBA00022679"/>
    </source>
</evidence>
<dbReference type="Pfam" id="PF14579">
    <property type="entry name" value="HHH_6"/>
    <property type="match status" value="1"/>
</dbReference>
<dbReference type="InterPro" id="IPR004013">
    <property type="entry name" value="PHP_dom"/>
</dbReference>
<accession>A0ABW3WHT4</accession>
<feature type="domain" description="Polymerase/histidinol phosphatase N-terminal" evidence="10">
    <location>
        <begin position="21"/>
        <end position="88"/>
    </location>
</feature>
<dbReference type="InterPro" id="IPR048472">
    <property type="entry name" value="DNA_pol_IIIA_C"/>
</dbReference>
<keyword evidence="6 11" id="KW-0548">Nucleotidyltransferase</keyword>
<dbReference type="Gene3D" id="1.10.150.870">
    <property type="match status" value="1"/>
</dbReference>
<evidence type="ECO:0000313" key="11">
    <source>
        <dbReference type="EMBL" id="MFD1265351.1"/>
    </source>
</evidence>
<dbReference type="InterPro" id="IPR040982">
    <property type="entry name" value="DNA_pol3_finger"/>
</dbReference>
<evidence type="ECO:0000313" key="12">
    <source>
        <dbReference type="Proteomes" id="UP001597158"/>
    </source>
</evidence>
<keyword evidence="12" id="KW-1185">Reference proteome</keyword>
<dbReference type="SMART" id="SM00481">
    <property type="entry name" value="POLIIIAc"/>
    <property type="match status" value="1"/>
</dbReference>
<evidence type="ECO:0000256" key="9">
    <source>
        <dbReference type="ARBA" id="ARBA00049244"/>
    </source>
</evidence>
<evidence type="ECO:0000256" key="6">
    <source>
        <dbReference type="ARBA" id="ARBA00022695"/>
    </source>
</evidence>
<dbReference type="SUPFAM" id="SSF89550">
    <property type="entry name" value="PHP domain-like"/>
    <property type="match status" value="1"/>
</dbReference>
<dbReference type="InterPro" id="IPR004365">
    <property type="entry name" value="NA-bd_OB_tRNA"/>
</dbReference>
<keyword evidence="4" id="KW-0963">Cytoplasm</keyword>
<name>A0ABW3WHT4_9RHOO</name>
<organism evidence="11 12">
    <name type="scientific">Thauera mechernichensis</name>
    <dbReference type="NCBI Taxonomy" id="82788"/>
    <lineage>
        <taxon>Bacteria</taxon>
        <taxon>Pseudomonadati</taxon>
        <taxon>Pseudomonadota</taxon>
        <taxon>Betaproteobacteria</taxon>
        <taxon>Rhodocyclales</taxon>
        <taxon>Zoogloeaceae</taxon>
        <taxon>Thauera</taxon>
    </lineage>
</organism>
<dbReference type="Pfam" id="PF17657">
    <property type="entry name" value="DNA_pol3_finger"/>
    <property type="match status" value="1"/>
</dbReference>
<dbReference type="NCBIfam" id="TIGR00594">
    <property type="entry name" value="polc"/>
    <property type="match status" value="1"/>
</dbReference>
<dbReference type="CDD" id="cd07433">
    <property type="entry name" value="PHP_PolIIIA_DnaE1"/>
    <property type="match status" value="1"/>
</dbReference>
<evidence type="ECO:0000256" key="8">
    <source>
        <dbReference type="ARBA" id="ARBA00022932"/>
    </source>
</evidence>
<dbReference type="GO" id="GO:0003887">
    <property type="term" value="F:DNA-directed DNA polymerase activity"/>
    <property type="evidence" value="ECO:0007669"/>
    <property type="project" value="UniProtKB-EC"/>
</dbReference>
<protein>
    <recommendedName>
        <fullName evidence="3">DNA polymerase III subunit alpha</fullName>
        <ecNumber evidence="2">2.7.7.7</ecNumber>
    </recommendedName>
</protein>
<evidence type="ECO:0000259" key="10">
    <source>
        <dbReference type="SMART" id="SM00481"/>
    </source>
</evidence>